<accession>A0A6V7UXS3</accession>
<evidence type="ECO:0000313" key="17">
    <source>
        <dbReference type="Proteomes" id="UP000580250"/>
    </source>
</evidence>
<evidence type="ECO:0000256" key="8">
    <source>
        <dbReference type="ARBA" id="ARBA00023034"/>
    </source>
</evidence>
<evidence type="ECO:0000256" key="4">
    <source>
        <dbReference type="ARBA" id="ARBA00022679"/>
    </source>
</evidence>
<dbReference type="SUPFAM" id="SSF52540">
    <property type="entry name" value="P-loop containing nucleoside triphosphate hydrolases"/>
    <property type="match status" value="1"/>
</dbReference>
<name>A0A6V7UXS3_MELEN</name>
<reference evidence="16 17" key="1">
    <citation type="submission" date="2020-08" db="EMBL/GenBank/DDBJ databases">
        <authorList>
            <person name="Koutsovoulos G."/>
            <person name="Danchin GJ E."/>
        </authorList>
    </citation>
    <scope>NUCLEOTIDE SEQUENCE [LARGE SCALE GENOMIC DNA]</scope>
</reference>
<keyword evidence="10" id="KW-1015">Disulfide bond</keyword>
<feature type="region of interest" description="Disordered" evidence="14">
    <location>
        <begin position="357"/>
        <end position="379"/>
    </location>
</feature>
<dbReference type="EMBL" id="CAJEWN010000126">
    <property type="protein sequence ID" value="CAD2167279.1"/>
    <property type="molecule type" value="Genomic_DNA"/>
</dbReference>
<evidence type="ECO:0000256" key="11">
    <source>
        <dbReference type="ARBA" id="ARBA00023180"/>
    </source>
</evidence>
<evidence type="ECO:0000313" key="16">
    <source>
        <dbReference type="EMBL" id="CAD2167279.1"/>
    </source>
</evidence>
<keyword evidence="11" id="KW-0325">Glycoprotein</keyword>
<evidence type="ECO:0000256" key="13">
    <source>
        <dbReference type="RuleBase" id="RU365018"/>
    </source>
</evidence>
<dbReference type="Pfam" id="PF13469">
    <property type="entry name" value="Sulfotransfer_3"/>
    <property type="match status" value="1"/>
</dbReference>
<keyword evidence="8" id="KW-0333">Golgi apparatus</keyword>
<evidence type="ECO:0000256" key="5">
    <source>
        <dbReference type="ARBA" id="ARBA00022692"/>
    </source>
</evidence>
<gene>
    <name evidence="16" type="ORF">MENT_LOCUS18562</name>
</gene>
<dbReference type="GO" id="GO:0000139">
    <property type="term" value="C:Golgi membrane"/>
    <property type="evidence" value="ECO:0007669"/>
    <property type="project" value="UniProtKB-SubCell"/>
</dbReference>
<evidence type="ECO:0000256" key="12">
    <source>
        <dbReference type="ARBA" id="ARBA00048460"/>
    </source>
</evidence>
<keyword evidence="5 15" id="KW-0812">Transmembrane</keyword>
<comment type="caution">
    <text evidence="16">The sequence shown here is derived from an EMBL/GenBank/DDBJ whole genome shotgun (WGS) entry which is preliminary data.</text>
</comment>
<evidence type="ECO:0000256" key="6">
    <source>
        <dbReference type="ARBA" id="ARBA00022968"/>
    </source>
</evidence>
<comment type="catalytic activity">
    <reaction evidence="12 13">
        <text>L-tyrosyl-[protein] + 3'-phosphoadenylyl sulfate = O-sulfo-L-tyrosine-[protein] + adenosine 3',5'-bisphosphate + H(+)</text>
        <dbReference type="Rhea" id="RHEA:16801"/>
        <dbReference type="Rhea" id="RHEA-COMP:10136"/>
        <dbReference type="Rhea" id="RHEA-COMP:11688"/>
        <dbReference type="ChEBI" id="CHEBI:15378"/>
        <dbReference type="ChEBI" id="CHEBI:46858"/>
        <dbReference type="ChEBI" id="CHEBI:58339"/>
        <dbReference type="ChEBI" id="CHEBI:58343"/>
        <dbReference type="ChEBI" id="CHEBI:65286"/>
        <dbReference type="EC" id="2.8.2.20"/>
    </reaction>
</comment>
<dbReference type="PANTHER" id="PTHR12788">
    <property type="entry name" value="PROTEIN-TYROSINE SULFOTRANSFERASE 2"/>
    <property type="match status" value="1"/>
</dbReference>
<dbReference type="Proteomes" id="UP000580250">
    <property type="component" value="Unassembled WGS sequence"/>
</dbReference>
<organism evidence="16 17">
    <name type="scientific">Meloidogyne enterolobii</name>
    <name type="common">Root-knot nematode worm</name>
    <name type="synonym">Meloidogyne mayaguensis</name>
    <dbReference type="NCBI Taxonomy" id="390850"/>
    <lineage>
        <taxon>Eukaryota</taxon>
        <taxon>Metazoa</taxon>
        <taxon>Ecdysozoa</taxon>
        <taxon>Nematoda</taxon>
        <taxon>Chromadorea</taxon>
        <taxon>Rhabditida</taxon>
        <taxon>Tylenchina</taxon>
        <taxon>Tylenchomorpha</taxon>
        <taxon>Tylenchoidea</taxon>
        <taxon>Meloidogynidae</taxon>
        <taxon>Meloidogyninae</taxon>
        <taxon>Meloidogyne</taxon>
    </lineage>
</organism>
<comment type="similarity">
    <text evidence="2 13">Belongs to the protein sulfotransferase family.</text>
</comment>
<feature type="transmembrane region" description="Helical" evidence="15">
    <location>
        <begin position="9"/>
        <end position="26"/>
    </location>
</feature>
<dbReference type="AlphaFoldDB" id="A0A6V7UXS3"/>
<dbReference type="EC" id="2.8.2.20" evidence="3 13"/>
<keyword evidence="4 13" id="KW-0808">Transferase</keyword>
<comment type="function">
    <text evidence="13">Catalyzes the O-sulfation of tyrosine residues within acidic motifs of polypeptides, using 3'-phosphoadenylyl sulfate (PAPS) as cosubstrate.</text>
</comment>
<protein>
    <recommendedName>
        <fullName evidence="3 13">Protein-tyrosine sulfotransferase</fullName>
        <ecNumber evidence="3 13">2.8.2.20</ecNumber>
    </recommendedName>
</protein>
<comment type="subcellular location">
    <subcellularLocation>
        <location evidence="1">Golgi apparatus membrane</location>
        <topology evidence="1">Single-pass type II membrane protein</topology>
    </subcellularLocation>
</comment>
<evidence type="ECO:0000256" key="7">
    <source>
        <dbReference type="ARBA" id="ARBA00022989"/>
    </source>
</evidence>
<keyword evidence="6" id="KW-0735">Signal-anchor</keyword>
<evidence type="ECO:0000256" key="1">
    <source>
        <dbReference type="ARBA" id="ARBA00004323"/>
    </source>
</evidence>
<dbReference type="InterPro" id="IPR027417">
    <property type="entry name" value="P-loop_NTPase"/>
</dbReference>
<sequence length="379" mass="43869">MLQRQRRRLFLFCSLTIFVIFCLLWLNSFNCFNYFERTIISNAVRSSVDYNKIDELAYFNPFIFIGGIPRSGTTLMRAMLDAHPDVRCGEETRIIPRVLALRAQWKKSEKEWRRLQEAGVNEKVINSAISSFIVNVIIGHGDPAPRLCNKDPFTLKSTVYLSELFPKAKFIFMIRDGRATVHSIISRKITITGFDLNDFKQCLQKWNAGIEVMNEQCKQVGEEKCLKVYYEQLVLHPEQEMRKILDFLNLPWNMSVLHHEMFIGNKISLSKTERSTDQVIKPVNLDALSKWVGKIPEDVVNQMDEIAPMLKVLGYDPNANPPNYGKADDFVRIKTEQIHKDEQKWYNKAKELVIDPEKLQKPHQENEASNQNNLTALAG</sequence>
<dbReference type="PANTHER" id="PTHR12788:SF10">
    <property type="entry name" value="PROTEIN-TYROSINE SULFOTRANSFERASE"/>
    <property type="match status" value="1"/>
</dbReference>
<proteinExistence type="inferred from homology"/>
<feature type="compositionally biased region" description="Basic and acidic residues" evidence="14">
    <location>
        <begin position="357"/>
        <end position="366"/>
    </location>
</feature>
<dbReference type="InterPro" id="IPR026634">
    <property type="entry name" value="TPST-like"/>
</dbReference>
<dbReference type="GO" id="GO:0008476">
    <property type="term" value="F:protein-tyrosine sulfotransferase activity"/>
    <property type="evidence" value="ECO:0007669"/>
    <property type="project" value="UniProtKB-EC"/>
</dbReference>
<dbReference type="Gene3D" id="3.40.50.300">
    <property type="entry name" value="P-loop containing nucleotide triphosphate hydrolases"/>
    <property type="match status" value="1"/>
</dbReference>
<evidence type="ECO:0000256" key="9">
    <source>
        <dbReference type="ARBA" id="ARBA00023136"/>
    </source>
</evidence>
<keyword evidence="7 15" id="KW-1133">Transmembrane helix</keyword>
<evidence type="ECO:0000256" key="3">
    <source>
        <dbReference type="ARBA" id="ARBA00013262"/>
    </source>
</evidence>
<keyword evidence="9 15" id="KW-0472">Membrane</keyword>
<evidence type="ECO:0000256" key="10">
    <source>
        <dbReference type="ARBA" id="ARBA00023157"/>
    </source>
</evidence>
<evidence type="ECO:0000256" key="2">
    <source>
        <dbReference type="ARBA" id="ARBA00009988"/>
    </source>
</evidence>
<dbReference type="OrthoDB" id="545675at2759"/>
<evidence type="ECO:0000256" key="15">
    <source>
        <dbReference type="SAM" id="Phobius"/>
    </source>
</evidence>
<dbReference type="FunFam" id="3.40.50.300:FF:000290">
    <property type="entry name" value="Protein-tyrosine sulfotransferase"/>
    <property type="match status" value="1"/>
</dbReference>
<evidence type="ECO:0000256" key="14">
    <source>
        <dbReference type="SAM" id="MobiDB-lite"/>
    </source>
</evidence>
<feature type="compositionally biased region" description="Polar residues" evidence="14">
    <location>
        <begin position="367"/>
        <end position="379"/>
    </location>
</feature>